<keyword evidence="1" id="KW-0472">Membrane</keyword>
<evidence type="ECO:0000256" key="1">
    <source>
        <dbReference type="SAM" id="Phobius"/>
    </source>
</evidence>
<dbReference type="Proteomes" id="UP001319921">
    <property type="component" value="Chromosome"/>
</dbReference>
<dbReference type="KEGG" id="scas:SACC_10570"/>
<protein>
    <submittedName>
        <fullName evidence="2">Uncharacterized protein</fullName>
    </submittedName>
</protein>
<reference evidence="2 3" key="1">
    <citation type="journal article" date="2022" name="Microbiol. Resour. Announc.">
        <title>Complete Genome Sequence of the Hyperthermophilic and Acidophilic Archaeon Saccharolobus caldissimus Strain HS-3T.</title>
        <authorList>
            <person name="Sakai H.D."/>
            <person name="Kurosawa N."/>
        </authorList>
    </citation>
    <scope>NUCLEOTIDE SEQUENCE [LARGE SCALE GENOMIC DNA]</scope>
    <source>
        <strain evidence="2 3">JCM32116</strain>
    </source>
</reference>
<accession>A0AAQ4CQF9</accession>
<evidence type="ECO:0000313" key="2">
    <source>
        <dbReference type="EMBL" id="BDB98040.1"/>
    </source>
</evidence>
<name>A0AAQ4CQF9_9CREN</name>
<gene>
    <name evidence="2" type="ORF">SACC_10570</name>
</gene>
<dbReference type="GeneID" id="68865802"/>
<organism evidence="2 3">
    <name type="scientific">Saccharolobus caldissimus</name>
    <dbReference type="NCBI Taxonomy" id="1702097"/>
    <lineage>
        <taxon>Archaea</taxon>
        <taxon>Thermoproteota</taxon>
        <taxon>Thermoprotei</taxon>
        <taxon>Sulfolobales</taxon>
        <taxon>Sulfolobaceae</taxon>
        <taxon>Saccharolobus</taxon>
    </lineage>
</organism>
<dbReference type="RefSeq" id="WP_229571988.1">
    <property type="nucleotide sequence ID" value="NZ_AP025226.1"/>
</dbReference>
<dbReference type="EMBL" id="AP025226">
    <property type="protein sequence ID" value="BDB98040.1"/>
    <property type="molecule type" value="Genomic_DNA"/>
</dbReference>
<keyword evidence="1" id="KW-1133">Transmembrane helix</keyword>
<sequence length="89" mass="10369">MVFKDRVFRSHYWIIGFKGLVNLTTAILSIHRYAYNGLDKDISPFHSRKDAIIAIKELIKAEIEIISLLKLGDEEKELIEKIKKNLDKI</sequence>
<keyword evidence="1" id="KW-0812">Transmembrane</keyword>
<proteinExistence type="predicted"/>
<dbReference type="AlphaFoldDB" id="A0AAQ4CQF9"/>
<feature type="transmembrane region" description="Helical" evidence="1">
    <location>
        <begin position="12"/>
        <end position="30"/>
    </location>
</feature>
<evidence type="ECO:0000313" key="3">
    <source>
        <dbReference type="Proteomes" id="UP001319921"/>
    </source>
</evidence>
<keyword evidence="3" id="KW-1185">Reference proteome</keyword>